<dbReference type="OrthoDB" id="3980933at2759"/>
<sequence length="217" mass="25087">MEFNLKSENRKKFQDKSKLKRHHKKNYAKVVKPIDKVEKSKLEDSEDSEVELDENGNPIIEETSDDEAEPHLDADGNVIPKPRSKKKLQSNAWRYTEDFDDLEDIESAGELQDILNDIDFKKLSLNKEIDLGKGYKKVNISQMTNAELSKIKIIDEVSKNNEKPINKVIQDDEFFNENLSNPIIPIHKEVVEEEKNVQSNKTPSYLKSDEAFLDDLL</sequence>
<dbReference type="Proteomes" id="UP000769528">
    <property type="component" value="Unassembled WGS sequence"/>
</dbReference>
<organism evidence="2 3">
    <name type="scientific">Wickerhamomyces mucosus</name>
    <dbReference type="NCBI Taxonomy" id="1378264"/>
    <lineage>
        <taxon>Eukaryota</taxon>
        <taxon>Fungi</taxon>
        <taxon>Dikarya</taxon>
        <taxon>Ascomycota</taxon>
        <taxon>Saccharomycotina</taxon>
        <taxon>Saccharomycetes</taxon>
        <taxon>Phaffomycetales</taxon>
        <taxon>Wickerhamomycetaceae</taxon>
        <taxon>Wickerhamomyces</taxon>
    </lineage>
</organism>
<protein>
    <submittedName>
        <fullName evidence="2">Uncharacterized protein</fullName>
    </submittedName>
</protein>
<name>A0A9P8PRM0_9ASCO</name>
<comment type="caution">
    <text evidence="2">The sequence shown here is derived from an EMBL/GenBank/DDBJ whole genome shotgun (WGS) entry which is preliminary data.</text>
</comment>
<dbReference type="AlphaFoldDB" id="A0A9P8PRM0"/>
<evidence type="ECO:0000313" key="3">
    <source>
        <dbReference type="Proteomes" id="UP000769528"/>
    </source>
</evidence>
<dbReference type="Pfam" id="PF17322">
    <property type="entry name" value="DUF5364"/>
    <property type="match status" value="2"/>
</dbReference>
<accession>A0A9P8PRM0</accession>
<dbReference type="InterPro" id="IPR035303">
    <property type="entry name" value="DUF5364"/>
</dbReference>
<reference evidence="2" key="1">
    <citation type="journal article" date="2021" name="Open Biol.">
        <title>Shared evolutionary footprints suggest mitochondrial oxidative damage underlies multiple complex I losses in fungi.</title>
        <authorList>
            <person name="Schikora-Tamarit M.A."/>
            <person name="Marcet-Houben M."/>
            <person name="Nosek J."/>
            <person name="Gabaldon T."/>
        </authorList>
    </citation>
    <scope>NUCLEOTIDE SEQUENCE</scope>
    <source>
        <strain evidence="2">CBS6341</strain>
    </source>
</reference>
<evidence type="ECO:0000256" key="1">
    <source>
        <dbReference type="SAM" id="MobiDB-lite"/>
    </source>
</evidence>
<dbReference type="EMBL" id="JAEUBF010000556">
    <property type="protein sequence ID" value="KAH3677042.1"/>
    <property type="molecule type" value="Genomic_DNA"/>
</dbReference>
<feature type="region of interest" description="Disordered" evidence="1">
    <location>
        <begin position="1"/>
        <end position="87"/>
    </location>
</feature>
<keyword evidence="3" id="KW-1185">Reference proteome</keyword>
<evidence type="ECO:0000313" key="2">
    <source>
        <dbReference type="EMBL" id="KAH3677042.1"/>
    </source>
</evidence>
<feature type="compositionally biased region" description="Basic residues" evidence="1">
    <location>
        <begin position="18"/>
        <end position="27"/>
    </location>
</feature>
<feature type="compositionally biased region" description="Basic and acidic residues" evidence="1">
    <location>
        <begin position="1"/>
        <end position="17"/>
    </location>
</feature>
<proteinExistence type="predicted"/>
<gene>
    <name evidence="2" type="ORF">WICMUC_001948</name>
</gene>
<reference evidence="2" key="2">
    <citation type="submission" date="2021-01" db="EMBL/GenBank/DDBJ databases">
        <authorList>
            <person name="Schikora-Tamarit M.A."/>
        </authorList>
    </citation>
    <scope>NUCLEOTIDE SEQUENCE</scope>
    <source>
        <strain evidence="2">CBS6341</strain>
    </source>
</reference>
<feature type="compositionally biased region" description="Basic and acidic residues" evidence="1">
    <location>
        <begin position="32"/>
        <end position="43"/>
    </location>
</feature>
<feature type="compositionally biased region" description="Acidic residues" evidence="1">
    <location>
        <begin position="44"/>
        <end position="54"/>
    </location>
</feature>